<comment type="caution">
    <text evidence="2">The sequence shown here is derived from an EMBL/GenBank/DDBJ whole genome shotgun (WGS) entry which is preliminary data.</text>
</comment>
<dbReference type="PROSITE" id="PS51729">
    <property type="entry name" value="GNAT_YJDJ"/>
    <property type="match status" value="1"/>
</dbReference>
<dbReference type="InterPro" id="IPR016181">
    <property type="entry name" value="Acyl_CoA_acyltransferase"/>
</dbReference>
<proteinExistence type="predicted"/>
<name>A0ABT0A0V3_9GAMM</name>
<dbReference type="EMBL" id="JALGCL010000001">
    <property type="protein sequence ID" value="MCJ0824602.1"/>
    <property type="molecule type" value="Genomic_DNA"/>
</dbReference>
<accession>A0ABT0A0V3</accession>
<dbReference type="Pfam" id="PF14542">
    <property type="entry name" value="Acetyltransf_CG"/>
    <property type="match status" value="1"/>
</dbReference>
<dbReference type="PANTHER" id="PTHR31435:SF9">
    <property type="entry name" value="PROTEIN NATD1"/>
    <property type="match status" value="1"/>
</dbReference>
<evidence type="ECO:0000313" key="3">
    <source>
        <dbReference type="Proteomes" id="UP001165423"/>
    </source>
</evidence>
<dbReference type="PANTHER" id="PTHR31435">
    <property type="entry name" value="PROTEIN NATD1"/>
    <property type="match status" value="1"/>
</dbReference>
<dbReference type="Proteomes" id="UP001165423">
    <property type="component" value="Unassembled WGS sequence"/>
</dbReference>
<keyword evidence="3" id="KW-1185">Reference proteome</keyword>
<protein>
    <submittedName>
        <fullName evidence="2">N-acetyltransferase</fullName>
    </submittedName>
</protein>
<dbReference type="SUPFAM" id="SSF55729">
    <property type="entry name" value="Acyl-CoA N-acyltransferases (Nat)"/>
    <property type="match status" value="1"/>
</dbReference>
<evidence type="ECO:0000313" key="2">
    <source>
        <dbReference type="EMBL" id="MCJ0824602.1"/>
    </source>
</evidence>
<dbReference type="InterPro" id="IPR031165">
    <property type="entry name" value="GNAT_YJDJ"/>
</dbReference>
<sequence>MPADSSIPSPVAHDEARKRFVARRDGHEARLDYTVAGDVLAITHTIVPEAIGGRGIAGELVRTALEYARAGRLRVRPACSYAEAWMGRHPEYDDLRA</sequence>
<reference evidence="2 3" key="1">
    <citation type="submission" date="2022-03" db="EMBL/GenBank/DDBJ databases">
        <title>Luteimonas soily sp. nov., a novel bacterium isolated from the soil.</title>
        <authorList>
            <person name="Zhang X."/>
        </authorList>
    </citation>
    <scope>NUCLEOTIDE SEQUENCE [LARGE SCALE GENOMIC DNA]</scope>
    <source>
        <strain evidence="2 3">50</strain>
    </source>
</reference>
<gene>
    <name evidence="2" type="ORF">MQC88_01270</name>
</gene>
<evidence type="ECO:0000259" key="1">
    <source>
        <dbReference type="PROSITE" id="PS51729"/>
    </source>
</evidence>
<dbReference type="Gene3D" id="3.40.630.30">
    <property type="match status" value="1"/>
</dbReference>
<organism evidence="2 3">
    <name type="scientific">Cognatiluteimonas sedimenti</name>
    <dbReference type="NCBI Taxonomy" id="2927791"/>
    <lineage>
        <taxon>Bacteria</taxon>
        <taxon>Pseudomonadati</taxon>
        <taxon>Pseudomonadota</taxon>
        <taxon>Gammaproteobacteria</taxon>
        <taxon>Lysobacterales</taxon>
        <taxon>Lysobacteraceae</taxon>
        <taxon>Cognatiluteimonas</taxon>
    </lineage>
</organism>
<dbReference type="InterPro" id="IPR045057">
    <property type="entry name" value="Gcn5-rel_NAT"/>
</dbReference>
<feature type="domain" description="N-acetyltransferase" evidence="1">
    <location>
        <begin position="12"/>
        <end position="97"/>
    </location>
</feature>